<dbReference type="PANTHER" id="PTHR22914:SF16">
    <property type="entry name" value="CHITIN SYNTHASE 3"/>
    <property type="match status" value="1"/>
</dbReference>
<dbReference type="SUPFAM" id="SSF53448">
    <property type="entry name" value="Nucleotide-diphospho-sugar transferases"/>
    <property type="match status" value="1"/>
</dbReference>
<evidence type="ECO:0000256" key="10">
    <source>
        <dbReference type="SAM" id="MobiDB-lite"/>
    </source>
</evidence>
<dbReference type="STRING" id="1754192.A0A1Y1X4U2"/>
<dbReference type="EMBL" id="MCFG01000134">
    <property type="protein sequence ID" value="ORX80829.1"/>
    <property type="molecule type" value="Genomic_DNA"/>
</dbReference>
<dbReference type="GO" id="GO:0004100">
    <property type="term" value="F:chitin synthase activity"/>
    <property type="evidence" value="ECO:0007669"/>
    <property type="project" value="UniProtKB-EC"/>
</dbReference>
<feature type="compositionally biased region" description="Polar residues" evidence="10">
    <location>
        <begin position="536"/>
        <end position="554"/>
    </location>
</feature>
<reference evidence="12 13" key="2">
    <citation type="submission" date="2016-08" db="EMBL/GenBank/DDBJ databases">
        <title>Pervasive Adenine N6-methylation of Active Genes in Fungi.</title>
        <authorList>
            <consortium name="DOE Joint Genome Institute"/>
            <person name="Mondo S.J."/>
            <person name="Dannebaum R.O."/>
            <person name="Kuo R.C."/>
            <person name="Labutti K."/>
            <person name="Haridas S."/>
            <person name="Kuo A."/>
            <person name="Salamov A."/>
            <person name="Ahrendt S.R."/>
            <person name="Lipzen A."/>
            <person name="Sullivan W."/>
            <person name="Andreopoulos W.B."/>
            <person name="Clum A."/>
            <person name="Lindquist E."/>
            <person name="Daum C."/>
            <person name="Ramamoorthy G.K."/>
            <person name="Gryganskyi A."/>
            <person name="Culley D."/>
            <person name="Magnuson J.K."/>
            <person name="James T.Y."/>
            <person name="O'Malley M.A."/>
            <person name="Stajich J.E."/>
            <person name="Spatafora J.W."/>
            <person name="Visel A."/>
            <person name="Grigoriev I.V."/>
        </authorList>
    </citation>
    <scope>NUCLEOTIDE SEQUENCE [LARGE SCALE GENOMIC DNA]</scope>
    <source>
        <strain evidence="12 13">S4</strain>
    </source>
</reference>
<feature type="transmembrane region" description="Helical" evidence="11">
    <location>
        <begin position="438"/>
        <end position="458"/>
    </location>
</feature>
<evidence type="ECO:0000256" key="2">
    <source>
        <dbReference type="ARBA" id="ARBA00012543"/>
    </source>
</evidence>
<keyword evidence="13" id="KW-1185">Reference proteome</keyword>
<feature type="region of interest" description="Disordered" evidence="10">
    <location>
        <begin position="535"/>
        <end position="608"/>
    </location>
</feature>
<gene>
    <name evidence="12" type="ORF">BCR32DRAFT_204319</name>
</gene>
<evidence type="ECO:0000256" key="11">
    <source>
        <dbReference type="SAM" id="Phobius"/>
    </source>
</evidence>
<dbReference type="GO" id="GO:0005886">
    <property type="term" value="C:plasma membrane"/>
    <property type="evidence" value="ECO:0007669"/>
    <property type="project" value="UniProtKB-SubCell"/>
</dbReference>
<keyword evidence="5" id="KW-0808">Transferase</keyword>
<dbReference type="Pfam" id="PF03142">
    <property type="entry name" value="Chitin_synth_2"/>
    <property type="match status" value="1"/>
</dbReference>
<evidence type="ECO:0000256" key="4">
    <source>
        <dbReference type="ARBA" id="ARBA00022676"/>
    </source>
</evidence>
<dbReference type="GO" id="GO:0006031">
    <property type="term" value="P:chitin biosynthetic process"/>
    <property type="evidence" value="ECO:0007669"/>
    <property type="project" value="TreeGrafter"/>
</dbReference>
<accession>A0A1Y1X4U2</accession>
<dbReference type="AlphaFoldDB" id="A0A1Y1X4U2"/>
<comment type="caution">
    <text evidence="12">The sequence shown here is derived from an EMBL/GenBank/DDBJ whole genome shotgun (WGS) entry which is preliminary data.</text>
</comment>
<dbReference type="OrthoDB" id="370884at2759"/>
<evidence type="ECO:0000256" key="3">
    <source>
        <dbReference type="ARBA" id="ARBA00022475"/>
    </source>
</evidence>
<protein>
    <recommendedName>
        <fullName evidence="2">chitin synthase</fullName>
        <ecNumber evidence="2">2.4.1.16</ecNumber>
    </recommendedName>
</protein>
<dbReference type="CDD" id="cd04190">
    <property type="entry name" value="Chitin_synth_C"/>
    <property type="match status" value="1"/>
</dbReference>
<feature type="transmembrane region" description="Helical" evidence="11">
    <location>
        <begin position="464"/>
        <end position="490"/>
    </location>
</feature>
<evidence type="ECO:0000256" key="1">
    <source>
        <dbReference type="ARBA" id="ARBA00004651"/>
    </source>
</evidence>
<keyword evidence="4" id="KW-0328">Glycosyltransferase</keyword>
<feature type="transmembrane region" description="Helical" evidence="11">
    <location>
        <begin position="398"/>
        <end position="418"/>
    </location>
</feature>
<name>A0A1Y1X4U2_9FUNG</name>
<keyword evidence="3" id="KW-1003">Cell membrane</keyword>
<dbReference type="InterPro" id="IPR004835">
    <property type="entry name" value="Chitin_synth"/>
</dbReference>
<dbReference type="GO" id="GO:0030428">
    <property type="term" value="C:cell septum"/>
    <property type="evidence" value="ECO:0007669"/>
    <property type="project" value="TreeGrafter"/>
</dbReference>
<keyword evidence="8 11" id="KW-0472">Membrane</keyword>
<evidence type="ECO:0000313" key="12">
    <source>
        <dbReference type="EMBL" id="ORX80829.1"/>
    </source>
</evidence>
<evidence type="ECO:0000256" key="7">
    <source>
        <dbReference type="ARBA" id="ARBA00022989"/>
    </source>
</evidence>
<organism evidence="12 13">
    <name type="scientific">Anaeromyces robustus</name>
    <dbReference type="NCBI Taxonomy" id="1754192"/>
    <lineage>
        <taxon>Eukaryota</taxon>
        <taxon>Fungi</taxon>
        <taxon>Fungi incertae sedis</taxon>
        <taxon>Chytridiomycota</taxon>
        <taxon>Chytridiomycota incertae sedis</taxon>
        <taxon>Neocallimastigomycetes</taxon>
        <taxon>Neocallimastigales</taxon>
        <taxon>Neocallimastigaceae</taxon>
        <taxon>Anaeromyces</taxon>
    </lineage>
</organism>
<dbReference type="Proteomes" id="UP000193944">
    <property type="component" value="Unassembled WGS sequence"/>
</dbReference>
<dbReference type="PANTHER" id="PTHR22914">
    <property type="entry name" value="CHITIN SYNTHASE"/>
    <property type="match status" value="1"/>
</dbReference>
<proteinExistence type="predicted"/>
<evidence type="ECO:0000256" key="6">
    <source>
        <dbReference type="ARBA" id="ARBA00022692"/>
    </source>
</evidence>
<feature type="compositionally biased region" description="Pro residues" evidence="10">
    <location>
        <begin position="559"/>
        <end position="570"/>
    </location>
</feature>
<keyword evidence="7 11" id="KW-1133">Transmembrane helix</keyword>
<evidence type="ECO:0000256" key="9">
    <source>
        <dbReference type="ARBA" id="ARBA00023180"/>
    </source>
</evidence>
<dbReference type="InterPro" id="IPR029044">
    <property type="entry name" value="Nucleotide-diphossugar_trans"/>
</dbReference>
<sequence length="608" mass="68172">MAIIFSWFVSSNLVQPKSKNSIRELYTICLVTAYSEGEEGIRCTLNSLATTTYPDKKELLFVIADGIIVGSGNDRSTPDICTSMIIEDPKLGKPEPKSYFAIADGAKQHNMARAHAGYYIVDGHRVPIIVVVKCGTPAEAKSAKPGNRGKRDSQLLLMNFLSRVTFDDRMTPLDYDLFRKIQHICGVTPDKFEIVLMVDADTKVLPTSLSYMIAAMVNDPMIMGLCGETRIANKTTSWVTWIQVFEYYISHHLGKCFESLFGGVTCLPGCFCMYRIKAPKPGTPNTYVPVLANPDIVEDYSENVVDTLHKKNLLLLGEDRFLTTLMLRTFPKRKMIFVPQALCKTIVPDEFKVLLSQRRRWINSTVHNLMELVLVRDLCGTFCFSMQFVVFMELFGTSVLPAAIVFTVYLAVVFIIVVKQSMSQSGDQMKYILEHGPIGPLIMLFAVLGLPGILVMLTTQKIIYVLWMFVYLLGLPVWNFVLPVYAFWHFDDFSWGETRKVEGDNGDDHSKKEGVFDASSVPLKRWHEYEKENRLRQGSSPYIGSQGSPYNSPKRSPMGPRPGARPPQAPRPGGSPMGPRPGAPPPQGQRPQYMPTPPSQAVRPNGRR</sequence>
<comment type="subcellular location">
    <subcellularLocation>
        <location evidence="1">Cell membrane</location>
        <topology evidence="1">Multi-pass membrane protein</topology>
    </subcellularLocation>
</comment>
<evidence type="ECO:0000256" key="5">
    <source>
        <dbReference type="ARBA" id="ARBA00022679"/>
    </source>
</evidence>
<keyword evidence="9" id="KW-0325">Glycoprotein</keyword>
<evidence type="ECO:0000256" key="8">
    <source>
        <dbReference type="ARBA" id="ARBA00023136"/>
    </source>
</evidence>
<keyword evidence="6 11" id="KW-0812">Transmembrane</keyword>
<dbReference type="EC" id="2.4.1.16" evidence="2"/>
<feature type="compositionally biased region" description="Pro residues" evidence="10">
    <location>
        <begin position="578"/>
        <end position="598"/>
    </location>
</feature>
<reference evidence="12 13" key="1">
    <citation type="submission" date="2016-08" db="EMBL/GenBank/DDBJ databases">
        <title>A Parts List for Fungal Cellulosomes Revealed by Comparative Genomics.</title>
        <authorList>
            <consortium name="DOE Joint Genome Institute"/>
            <person name="Haitjema C.H."/>
            <person name="Gilmore S.P."/>
            <person name="Henske J.K."/>
            <person name="Solomon K.V."/>
            <person name="De Groot R."/>
            <person name="Kuo A."/>
            <person name="Mondo S.J."/>
            <person name="Salamov A.A."/>
            <person name="Labutti K."/>
            <person name="Zhao Z."/>
            <person name="Chiniquy J."/>
            <person name="Barry K."/>
            <person name="Brewer H.M."/>
            <person name="Purvine S.O."/>
            <person name="Wright A.T."/>
            <person name="Boxma B."/>
            <person name="Van Alen T."/>
            <person name="Hackstein J.H."/>
            <person name="Baker S.E."/>
            <person name="Grigoriev I.V."/>
            <person name="O'Malley M.A."/>
        </authorList>
    </citation>
    <scope>NUCLEOTIDE SEQUENCE [LARGE SCALE GENOMIC DNA]</scope>
    <source>
        <strain evidence="12 13">S4</strain>
    </source>
</reference>
<evidence type="ECO:0000313" key="13">
    <source>
        <dbReference type="Proteomes" id="UP000193944"/>
    </source>
</evidence>